<dbReference type="GO" id="GO:0051276">
    <property type="term" value="P:chromosome organization"/>
    <property type="evidence" value="ECO:0007669"/>
    <property type="project" value="InterPro"/>
</dbReference>
<organism evidence="3 4">
    <name type="scientific">Enterococcus avium</name>
    <name type="common">Streptococcus avium</name>
    <dbReference type="NCBI Taxonomy" id="33945"/>
    <lineage>
        <taxon>Bacteria</taxon>
        <taxon>Bacillati</taxon>
        <taxon>Bacillota</taxon>
        <taxon>Bacilli</taxon>
        <taxon>Lactobacillales</taxon>
        <taxon>Enterococcaceae</taxon>
        <taxon>Enterococcus</taxon>
    </lineage>
</organism>
<name>A0AAW8RV85_ENTAV</name>
<gene>
    <name evidence="3" type="ORF">P7D43_16255</name>
</gene>
<dbReference type="Proteomes" id="UP001260773">
    <property type="component" value="Unassembled WGS sequence"/>
</dbReference>
<dbReference type="RefSeq" id="WP_178981774.1">
    <property type="nucleotide sequence ID" value="NZ_JARPWH010000070.1"/>
</dbReference>
<evidence type="ECO:0000313" key="3">
    <source>
        <dbReference type="EMBL" id="MDT2403919.1"/>
    </source>
</evidence>
<dbReference type="EMBL" id="JARPWH010000070">
    <property type="protein sequence ID" value="MDT2403919.1"/>
    <property type="molecule type" value="Genomic_DNA"/>
</dbReference>
<proteinExistence type="predicted"/>
<dbReference type="AlphaFoldDB" id="A0AAW8RV85"/>
<comment type="caution">
    <text evidence="3">The sequence shown here is derived from an EMBL/GenBank/DDBJ whole genome shotgun (WGS) entry which is preliminary data.</text>
</comment>
<evidence type="ECO:0000256" key="2">
    <source>
        <dbReference type="ARBA" id="ARBA00023219"/>
    </source>
</evidence>
<sequence length="168" mass="18631">MAKLSPKQQLFADEYLIDLNATQAAIRAGYSPKTADVKGSQLLGIVKVRTYIEQKMADRSRRTGINQDRVLQELAKIAFVKATDLIDPKDASVLENAADDDLAVIQSIKVKESWGEKGSSVEREIKLADKTRSLEMLGRHLGMFNDKLDVNAAQKVVIVDDIDDTNEN</sequence>
<reference evidence="3" key="1">
    <citation type="submission" date="2023-03" db="EMBL/GenBank/DDBJ databases">
        <authorList>
            <person name="Shen W."/>
            <person name="Cai J."/>
        </authorList>
    </citation>
    <scope>NUCLEOTIDE SEQUENCE</scope>
    <source>
        <strain evidence="3">P33-2</strain>
    </source>
</reference>
<dbReference type="InterPro" id="IPR038713">
    <property type="entry name" value="Terminase_Gp1_N_sf"/>
</dbReference>
<dbReference type="InterPro" id="IPR052404">
    <property type="entry name" value="SPP1-like_terminase"/>
</dbReference>
<keyword evidence="1" id="KW-1188">Viral release from host cell</keyword>
<keyword evidence="2" id="KW-0231">Viral genome packaging</keyword>
<protein>
    <submittedName>
        <fullName evidence="3">Terminase small subunit</fullName>
    </submittedName>
</protein>
<accession>A0AAW8RV85</accession>
<dbReference type="Gene3D" id="1.10.10.1400">
    <property type="entry name" value="Terminase, small subunit, N-terminal DNA-binding domain, HTH motif"/>
    <property type="match status" value="1"/>
</dbReference>
<dbReference type="Pfam" id="PF03592">
    <property type="entry name" value="Terminase_2"/>
    <property type="match status" value="1"/>
</dbReference>
<dbReference type="InterPro" id="IPR005335">
    <property type="entry name" value="Terminase_ssu"/>
</dbReference>
<dbReference type="PANTHER" id="PTHR41328:SF2">
    <property type="entry name" value="TERMINASE SMALL SUBUNIT"/>
    <property type="match status" value="1"/>
</dbReference>
<dbReference type="PANTHER" id="PTHR41328">
    <property type="entry name" value="TERMINASE SMALL SUBUNIT-RELATED"/>
    <property type="match status" value="1"/>
</dbReference>
<evidence type="ECO:0000256" key="1">
    <source>
        <dbReference type="ARBA" id="ARBA00022612"/>
    </source>
</evidence>
<evidence type="ECO:0000313" key="4">
    <source>
        <dbReference type="Proteomes" id="UP001260773"/>
    </source>
</evidence>